<sequence length="600" mass="67628">MFGDDKYIYTYVCIGDYVCSICRWHWNRSSSPALNLVQLPDFRLRKKWGLAATSRKKIVETSAQGELGDNEVIVKKKTSRKRSTTPRTRKKPKAEAPEEDSDALDEESAVSASNVDTKKTPRRTRSKAALASSGIEEEQTEKKVRRRKKSTKKIGDDTEYQGSESDISDSEDSTLISNVEYESEGDIDLENFEGEDISFTYGWPPLVCCFGAAQHAFVPSGRPANRLLKYEIYEGMKDPFWAPEKFIRSPGGSAGSVAIALASLGGKVAFMGKLGDDDCGQAMLYYMNANNVQTRSVRIDTKRATAISQMKIGKRGRLTLTSIKSCAEDSLSKSEINIDVLKEAKMFYFSTHSLLDQSMRSTTLQAIKISKKFGGVIFYDVNLPLPLWQSSKETKVFIQEVWNLANIIEVTKQELEFLCGIEPREEFDTKNNDRSKFVHYEPEVVEPLWHEHLKVLFVTNGTSKIHYYTQEHDGSVLGMEDAPITPFTSDMSASGDGIVAGLMRMLTIQPHLLTDKGYLERSIKYAIDCGVIDQWLLGRACGFPPKDDMEEEEEVEPDENGIKSITEKEYRTVKPKKMEPDENSIRSITEKEYHKLEPAS</sequence>
<evidence type="ECO:0000256" key="2">
    <source>
        <dbReference type="ARBA" id="ARBA00022679"/>
    </source>
</evidence>
<evidence type="ECO:0000256" key="4">
    <source>
        <dbReference type="SAM" id="MobiDB-lite"/>
    </source>
</evidence>
<name>A0ABQ8I025_9ROSI</name>
<proteinExistence type="inferred from homology"/>
<evidence type="ECO:0000259" key="5">
    <source>
        <dbReference type="Pfam" id="PF00294"/>
    </source>
</evidence>
<dbReference type="PANTHER" id="PTHR43085">
    <property type="entry name" value="HEXOKINASE FAMILY MEMBER"/>
    <property type="match status" value="1"/>
</dbReference>
<comment type="similarity">
    <text evidence="1">Belongs to the carbohydrate kinase PfkB family.</text>
</comment>
<feature type="domain" description="Carbohydrate kinase PfkB" evidence="5">
    <location>
        <begin position="244"/>
        <end position="528"/>
    </location>
</feature>
<feature type="compositionally biased region" description="Acidic residues" evidence="4">
    <location>
        <begin position="97"/>
        <end position="108"/>
    </location>
</feature>
<evidence type="ECO:0000256" key="1">
    <source>
        <dbReference type="ARBA" id="ARBA00010688"/>
    </source>
</evidence>
<keyword evidence="7" id="KW-1185">Reference proteome</keyword>
<dbReference type="Proteomes" id="UP000827721">
    <property type="component" value="Unassembled WGS sequence"/>
</dbReference>
<dbReference type="PANTHER" id="PTHR43085:SF2">
    <property type="entry name" value="FRUCTOKINASE-LIKE 2, CHLOROPLASTIC"/>
    <property type="match status" value="1"/>
</dbReference>
<feature type="compositionally biased region" description="Basic residues" evidence="4">
    <location>
        <begin position="77"/>
        <end position="92"/>
    </location>
</feature>
<organism evidence="6 7">
    <name type="scientific">Xanthoceras sorbifolium</name>
    <dbReference type="NCBI Taxonomy" id="99658"/>
    <lineage>
        <taxon>Eukaryota</taxon>
        <taxon>Viridiplantae</taxon>
        <taxon>Streptophyta</taxon>
        <taxon>Embryophyta</taxon>
        <taxon>Tracheophyta</taxon>
        <taxon>Spermatophyta</taxon>
        <taxon>Magnoliopsida</taxon>
        <taxon>eudicotyledons</taxon>
        <taxon>Gunneridae</taxon>
        <taxon>Pentapetalae</taxon>
        <taxon>rosids</taxon>
        <taxon>malvids</taxon>
        <taxon>Sapindales</taxon>
        <taxon>Sapindaceae</taxon>
        <taxon>Xanthoceroideae</taxon>
        <taxon>Xanthoceras</taxon>
    </lineage>
</organism>
<protein>
    <recommendedName>
        <fullName evidence="5">Carbohydrate kinase PfkB domain-containing protein</fullName>
    </recommendedName>
</protein>
<dbReference type="SUPFAM" id="SSF53613">
    <property type="entry name" value="Ribokinase-like"/>
    <property type="match status" value="1"/>
</dbReference>
<feature type="compositionally biased region" description="Basic residues" evidence="4">
    <location>
        <begin position="143"/>
        <end position="152"/>
    </location>
</feature>
<feature type="compositionally biased region" description="Basic and acidic residues" evidence="4">
    <location>
        <begin position="565"/>
        <end position="600"/>
    </location>
</feature>
<evidence type="ECO:0000313" key="6">
    <source>
        <dbReference type="EMBL" id="KAH7569973.1"/>
    </source>
</evidence>
<dbReference type="Pfam" id="PF00294">
    <property type="entry name" value="PfkB"/>
    <property type="match status" value="1"/>
</dbReference>
<dbReference type="InterPro" id="IPR029056">
    <property type="entry name" value="Ribokinase-like"/>
</dbReference>
<dbReference type="InterPro" id="IPR011611">
    <property type="entry name" value="PfkB_dom"/>
</dbReference>
<comment type="caution">
    <text evidence="6">The sequence shown here is derived from an EMBL/GenBank/DDBJ whole genome shotgun (WGS) entry which is preliminary data.</text>
</comment>
<dbReference type="EMBL" id="JAFEMO010000005">
    <property type="protein sequence ID" value="KAH7569973.1"/>
    <property type="molecule type" value="Genomic_DNA"/>
</dbReference>
<keyword evidence="3" id="KW-0418">Kinase</keyword>
<dbReference type="Gene3D" id="3.40.1190.20">
    <property type="match status" value="1"/>
</dbReference>
<gene>
    <name evidence="6" type="ORF">JRO89_XS05G0026800</name>
</gene>
<reference evidence="6 7" key="1">
    <citation type="submission" date="2021-02" db="EMBL/GenBank/DDBJ databases">
        <title>Plant Genome Project.</title>
        <authorList>
            <person name="Zhang R.-G."/>
        </authorList>
    </citation>
    <scope>NUCLEOTIDE SEQUENCE [LARGE SCALE GENOMIC DNA]</scope>
    <source>
        <tissue evidence="6">Leaves</tissue>
    </source>
</reference>
<dbReference type="CDD" id="cd01167">
    <property type="entry name" value="bac_FRK"/>
    <property type="match status" value="1"/>
</dbReference>
<dbReference type="InterPro" id="IPR050306">
    <property type="entry name" value="PfkB_Carbo_kinase"/>
</dbReference>
<evidence type="ECO:0000256" key="3">
    <source>
        <dbReference type="ARBA" id="ARBA00022777"/>
    </source>
</evidence>
<evidence type="ECO:0000313" key="7">
    <source>
        <dbReference type="Proteomes" id="UP000827721"/>
    </source>
</evidence>
<feature type="compositionally biased region" description="Acidic residues" evidence="4">
    <location>
        <begin position="548"/>
        <end position="559"/>
    </location>
</feature>
<feature type="region of interest" description="Disordered" evidence="4">
    <location>
        <begin position="77"/>
        <end position="174"/>
    </location>
</feature>
<accession>A0ABQ8I025</accession>
<keyword evidence="2" id="KW-0808">Transferase</keyword>
<feature type="region of interest" description="Disordered" evidence="4">
    <location>
        <begin position="546"/>
        <end position="600"/>
    </location>
</feature>